<reference evidence="1" key="1">
    <citation type="submission" date="2014-05" db="EMBL/GenBank/DDBJ databases">
        <authorList>
            <person name="Chronopoulou M."/>
        </authorList>
    </citation>
    <scope>NUCLEOTIDE SEQUENCE</scope>
    <source>
        <tissue evidence="1">Whole organism</tissue>
    </source>
</reference>
<sequence length="159" mass="18290">MDYFGDNIQTRNPSEELQGIVVIIFNIDGPTFVNIKKNHHVRYASQHYFCALHQEHQHLTKEERDVVANSFKVNSFDAHPEAILLGALFDSDKNTRRTAVNIIMKDRGKRKLDQLGNIFAQLKVMMELVDLSSIPNSFLTEPPLTFDIKEEEFLKCIEG</sequence>
<dbReference type="AlphaFoldDB" id="A0A0K2TBJ3"/>
<dbReference type="PANTHER" id="PTHR46409:SF1">
    <property type="entry name" value="HTH PSQ-TYPE DOMAIN-CONTAINING PROTEIN"/>
    <property type="match status" value="1"/>
</dbReference>
<name>A0A0K2TBJ3_LEPSM</name>
<proteinExistence type="predicted"/>
<protein>
    <submittedName>
        <fullName evidence="1">Uncharacterized protein</fullName>
    </submittedName>
</protein>
<dbReference type="PANTHER" id="PTHR46409">
    <property type="entry name" value="HTH PSQ-TYPE DOMAIN-CONTAINING PROTEIN"/>
    <property type="match status" value="1"/>
</dbReference>
<accession>A0A0K2TBJ3</accession>
<dbReference type="EMBL" id="HACA01005854">
    <property type="protein sequence ID" value="CDW23215.1"/>
    <property type="molecule type" value="Transcribed_RNA"/>
</dbReference>
<organism evidence="1">
    <name type="scientific">Lepeophtheirus salmonis</name>
    <name type="common">Salmon louse</name>
    <name type="synonym">Caligus salmonis</name>
    <dbReference type="NCBI Taxonomy" id="72036"/>
    <lineage>
        <taxon>Eukaryota</taxon>
        <taxon>Metazoa</taxon>
        <taxon>Ecdysozoa</taxon>
        <taxon>Arthropoda</taxon>
        <taxon>Crustacea</taxon>
        <taxon>Multicrustacea</taxon>
        <taxon>Hexanauplia</taxon>
        <taxon>Copepoda</taxon>
        <taxon>Siphonostomatoida</taxon>
        <taxon>Caligidae</taxon>
        <taxon>Lepeophtheirus</taxon>
    </lineage>
</organism>
<evidence type="ECO:0000313" key="1">
    <source>
        <dbReference type="EMBL" id="CDW23215.1"/>
    </source>
</evidence>